<evidence type="ECO:0000256" key="1">
    <source>
        <dbReference type="SAM" id="Phobius"/>
    </source>
</evidence>
<keyword evidence="3" id="KW-1185">Reference proteome</keyword>
<dbReference type="AlphaFoldDB" id="A0ABD2CH01"/>
<keyword evidence="1" id="KW-0472">Membrane</keyword>
<comment type="caution">
    <text evidence="2">The sequence shown here is derived from an EMBL/GenBank/DDBJ whole genome shotgun (WGS) entry which is preliminary data.</text>
</comment>
<name>A0ABD2CH01_VESMC</name>
<evidence type="ECO:0000313" key="3">
    <source>
        <dbReference type="Proteomes" id="UP001607303"/>
    </source>
</evidence>
<reference evidence="2 3" key="1">
    <citation type="journal article" date="2024" name="Ann. Entomol. Soc. Am.">
        <title>Genomic analyses of the southern and eastern yellowjacket wasps (Hymenoptera: Vespidae) reveal evolutionary signatures of social life.</title>
        <authorList>
            <person name="Catto M.A."/>
            <person name="Caine P.B."/>
            <person name="Orr S.E."/>
            <person name="Hunt B.G."/>
            <person name="Goodisman M.A.D."/>
        </authorList>
    </citation>
    <scope>NUCLEOTIDE SEQUENCE [LARGE SCALE GENOMIC DNA]</scope>
    <source>
        <strain evidence="2">232</strain>
        <tissue evidence="2">Head and thorax</tissue>
    </source>
</reference>
<protein>
    <submittedName>
        <fullName evidence="2">Uncharacterized protein</fullName>
    </submittedName>
</protein>
<gene>
    <name evidence="2" type="ORF">V1477_006900</name>
</gene>
<keyword evidence="1" id="KW-0812">Transmembrane</keyword>
<sequence length="78" mass="9299">MYFAARFHKSKVLINVICVKHLSRINSMFLSQIFYYILILCEFLITNNTVYRKYAKSKEEDIIGIIRRITEYGISQKT</sequence>
<feature type="transmembrane region" description="Helical" evidence="1">
    <location>
        <begin position="33"/>
        <end position="51"/>
    </location>
</feature>
<proteinExistence type="predicted"/>
<dbReference type="EMBL" id="JAYRBN010000050">
    <property type="protein sequence ID" value="KAL2744358.1"/>
    <property type="molecule type" value="Genomic_DNA"/>
</dbReference>
<dbReference type="Proteomes" id="UP001607303">
    <property type="component" value="Unassembled WGS sequence"/>
</dbReference>
<accession>A0ABD2CH01</accession>
<organism evidence="2 3">
    <name type="scientific">Vespula maculifrons</name>
    <name type="common">Eastern yellow jacket</name>
    <name type="synonym">Wasp</name>
    <dbReference type="NCBI Taxonomy" id="7453"/>
    <lineage>
        <taxon>Eukaryota</taxon>
        <taxon>Metazoa</taxon>
        <taxon>Ecdysozoa</taxon>
        <taxon>Arthropoda</taxon>
        <taxon>Hexapoda</taxon>
        <taxon>Insecta</taxon>
        <taxon>Pterygota</taxon>
        <taxon>Neoptera</taxon>
        <taxon>Endopterygota</taxon>
        <taxon>Hymenoptera</taxon>
        <taxon>Apocrita</taxon>
        <taxon>Aculeata</taxon>
        <taxon>Vespoidea</taxon>
        <taxon>Vespidae</taxon>
        <taxon>Vespinae</taxon>
        <taxon>Vespula</taxon>
    </lineage>
</organism>
<evidence type="ECO:0000313" key="2">
    <source>
        <dbReference type="EMBL" id="KAL2744358.1"/>
    </source>
</evidence>
<keyword evidence="1" id="KW-1133">Transmembrane helix</keyword>